<keyword evidence="9" id="KW-1185">Reference proteome</keyword>
<dbReference type="Gene3D" id="2.120.10.30">
    <property type="entry name" value="TolB, C-terminal domain"/>
    <property type="match status" value="1"/>
</dbReference>
<organism evidence="8 9">
    <name type="scientific">Caenorhabditis bovis</name>
    <dbReference type="NCBI Taxonomy" id="2654633"/>
    <lineage>
        <taxon>Eukaryota</taxon>
        <taxon>Metazoa</taxon>
        <taxon>Ecdysozoa</taxon>
        <taxon>Nematoda</taxon>
        <taxon>Chromadorea</taxon>
        <taxon>Rhabditida</taxon>
        <taxon>Rhabditina</taxon>
        <taxon>Rhabditomorpha</taxon>
        <taxon>Rhabditoidea</taxon>
        <taxon>Rhabditidae</taxon>
        <taxon>Peloderinae</taxon>
        <taxon>Caenorhabditis</taxon>
    </lineage>
</organism>
<evidence type="ECO:0000313" key="9">
    <source>
        <dbReference type="Proteomes" id="UP000494206"/>
    </source>
</evidence>
<dbReference type="CDD" id="cd13936">
    <property type="entry name" value="PANDER_like"/>
    <property type="match status" value="1"/>
</dbReference>
<feature type="domain" description="ILEI/PANDER" evidence="7">
    <location>
        <begin position="627"/>
        <end position="714"/>
    </location>
</feature>
<evidence type="ECO:0000256" key="1">
    <source>
        <dbReference type="ARBA" id="ARBA00004613"/>
    </source>
</evidence>
<protein>
    <recommendedName>
        <fullName evidence="7">ILEI/PANDER domain-containing protein</fullName>
    </recommendedName>
</protein>
<dbReference type="GO" id="GO:0005576">
    <property type="term" value="C:extracellular region"/>
    <property type="evidence" value="ECO:0007669"/>
    <property type="project" value="UniProtKB-SubCell"/>
</dbReference>
<dbReference type="InterPro" id="IPR039477">
    <property type="entry name" value="ILEI/PANDER_dom"/>
</dbReference>
<dbReference type="SUPFAM" id="SSF53448">
    <property type="entry name" value="Nucleotide-diphospho-sugar transferases"/>
    <property type="match status" value="1"/>
</dbReference>
<evidence type="ECO:0000256" key="5">
    <source>
        <dbReference type="ARBA" id="ARBA00023157"/>
    </source>
</evidence>
<dbReference type="Gene3D" id="3.90.550.10">
    <property type="entry name" value="Spore Coat Polysaccharide Biosynthesis Protein SpsA, Chain A"/>
    <property type="match status" value="1"/>
</dbReference>
<dbReference type="EMBL" id="CADEPM010000005">
    <property type="protein sequence ID" value="CAB3406066.1"/>
    <property type="molecule type" value="Genomic_DNA"/>
</dbReference>
<dbReference type="AlphaFoldDB" id="A0A8S1EXB5"/>
<comment type="similarity">
    <text evidence="2">Belongs to the FAM3 family.</text>
</comment>
<sequence>MGDSDPSFPASRSNSKSASSDSDEEDFSDDEEQYSSTQNTNVDLRLKKCPPFCGNKFESDEEYRKPLGVVYDEVRKHWLICCQSDKVIQIKKRRGKSEVNCLSHDKIRNPSAIAIYQEGKSAAILCSEHTNRNFYIVLLKYGTKNSKIDIFATWKHDEYQLFFQCRGIAKSIAGNLITIDMPIQPRSPRIRIFQKYFPKQINFDIEGARRPSFISSCDDKLAISDLGTQKVFLYKISDIDFSNPNISLLNLIDSNYISVPRTAKSLANEQGFLFVAGVQFDRDGHLLVGDASGHTVKLYDPSLRFLHRISSDFPIPYMSSFFFNKRGHGIIIDLRGDNKFVYAQMSGTSKMKPWIETESRPNRPSRSRFNNRVTKCYYSADCPDPQLLFRMQTETDSAPPFACVNDIKVLHNLNIERGMNVAALNGTTGETLSTQVFDVTASDEKLMQWMADLPHKSILMAASFGDVAEHVSRQARGFFKAFGARKIDSWRGGQAYAIVGQRGIQPGDGFETMYEFNSGTTEMTMIENCIDLPFAKTRRIELKVDQSEVHRADESRLENLGAFHDDLVKKKNQVVQEKYWKDCGLKKPCDEDSIAVHFYSGEHKEDSPKMCIGDKLLFDEELNDAGRGLNLAMMEPKTGRVTAVVHFDTYRDESHGLEEWLDAVPTGYIVAVISFDEASNMLTDMARRIFYEMGSSMIDRMKFRASWYFIGQKGIGAYTPFEDLNIPSGNNWATPIKTSFCLPKALSKWSGRKDPASANDVRNLPKRHFCAKYDRHEEFCNDEKLDDRIVPRILRNENRANDPIFNVPILVAAGLAPDSLRSTLQTLMNQEGINTQLVIVAYDKEYPENADLSSLFHVKSLGIAQNRSYNGFLLSSLANAFSVFPEAKELIVIEEDVKLSDDWLEYFSAIYQSFTNDKTVDFALAYNPNGFIETSGPASTVYRINGQNLIGSYIIKRELFEQYIRLREFCCFERSNWDLRDSTVFVPALSRIELQEDGGILDDSVKQQRLSSK</sequence>
<feature type="region of interest" description="Disordered" evidence="6">
    <location>
        <begin position="1"/>
        <end position="39"/>
    </location>
</feature>
<dbReference type="InterPro" id="IPR011042">
    <property type="entry name" value="6-blade_b-propeller_TolB-like"/>
</dbReference>
<dbReference type="PANTHER" id="PTHR14592">
    <property type="entry name" value="UNCHARACTERIZED FAM3"/>
    <property type="match status" value="1"/>
</dbReference>
<dbReference type="InterPro" id="IPR029044">
    <property type="entry name" value="Nucleotide-diphossugar_trans"/>
</dbReference>
<proteinExistence type="inferred from homology"/>
<name>A0A8S1EXB5_9PELO</name>
<gene>
    <name evidence="8" type="ORF">CBOVIS_LOCUS8189</name>
</gene>
<feature type="compositionally biased region" description="Low complexity" evidence="6">
    <location>
        <begin position="11"/>
        <end position="20"/>
    </location>
</feature>
<dbReference type="InterPro" id="IPR039220">
    <property type="entry name" value="FAM3"/>
</dbReference>
<evidence type="ECO:0000256" key="3">
    <source>
        <dbReference type="ARBA" id="ARBA00022525"/>
    </source>
</evidence>
<keyword evidence="5" id="KW-1015">Disulfide bond</keyword>
<reference evidence="8 9" key="1">
    <citation type="submission" date="2020-04" db="EMBL/GenBank/DDBJ databases">
        <authorList>
            <person name="Laetsch R D."/>
            <person name="Stevens L."/>
            <person name="Kumar S."/>
            <person name="Blaxter L. M."/>
        </authorList>
    </citation>
    <scope>NUCLEOTIDE SEQUENCE [LARGE SCALE GENOMIC DNA]</scope>
</reference>
<dbReference type="SUPFAM" id="SSF63829">
    <property type="entry name" value="Calcium-dependent phosphotriesterase"/>
    <property type="match status" value="1"/>
</dbReference>
<dbReference type="PROSITE" id="PS52031">
    <property type="entry name" value="GG_LECTIN"/>
    <property type="match status" value="2"/>
</dbReference>
<evidence type="ECO:0000256" key="2">
    <source>
        <dbReference type="ARBA" id="ARBA00010905"/>
    </source>
</evidence>
<comment type="subcellular location">
    <subcellularLocation>
        <location evidence="1">Secreted</location>
    </subcellularLocation>
</comment>
<keyword evidence="4" id="KW-0732">Signal</keyword>
<accession>A0A8S1EXB5</accession>
<feature type="domain" description="ILEI/PANDER" evidence="7">
    <location>
        <begin position="417"/>
        <end position="503"/>
    </location>
</feature>
<dbReference type="Proteomes" id="UP000494206">
    <property type="component" value="Unassembled WGS sequence"/>
</dbReference>
<evidence type="ECO:0000256" key="4">
    <source>
        <dbReference type="ARBA" id="ARBA00022729"/>
    </source>
</evidence>
<evidence type="ECO:0000256" key="6">
    <source>
        <dbReference type="SAM" id="MobiDB-lite"/>
    </source>
</evidence>
<dbReference type="Pfam" id="PF15711">
    <property type="entry name" value="ILEI"/>
    <property type="match status" value="2"/>
</dbReference>
<evidence type="ECO:0000259" key="7">
    <source>
        <dbReference type="Pfam" id="PF15711"/>
    </source>
</evidence>
<comment type="caution">
    <text evidence="8">The sequence shown here is derived from an EMBL/GenBank/DDBJ whole genome shotgun (WGS) entry which is preliminary data.</text>
</comment>
<feature type="compositionally biased region" description="Acidic residues" evidence="6">
    <location>
        <begin position="21"/>
        <end position="33"/>
    </location>
</feature>
<keyword evidence="3" id="KW-0964">Secreted</keyword>
<dbReference type="OrthoDB" id="440755at2759"/>
<evidence type="ECO:0000313" key="8">
    <source>
        <dbReference type="EMBL" id="CAB3406066.1"/>
    </source>
</evidence>